<feature type="transmembrane region" description="Helical" evidence="8">
    <location>
        <begin position="12"/>
        <end position="38"/>
    </location>
</feature>
<organism evidence="10 11">
    <name type="scientific">Roseimicrobium gellanilyticum</name>
    <dbReference type="NCBI Taxonomy" id="748857"/>
    <lineage>
        <taxon>Bacteria</taxon>
        <taxon>Pseudomonadati</taxon>
        <taxon>Verrucomicrobiota</taxon>
        <taxon>Verrucomicrobiia</taxon>
        <taxon>Verrucomicrobiales</taxon>
        <taxon>Verrucomicrobiaceae</taxon>
        <taxon>Roseimicrobium</taxon>
    </lineage>
</organism>
<feature type="transmembrane region" description="Helical" evidence="8">
    <location>
        <begin position="165"/>
        <end position="188"/>
    </location>
</feature>
<name>A0A366HLD9_9BACT</name>
<dbReference type="AlphaFoldDB" id="A0A366HLD9"/>
<proteinExistence type="predicted"/>
<feature type="transmembrane region" description="Helical" evidence="8">
    <location>
        <begin position="301"/>
        <end position="318"/>
    </location>
</feature>
<evidence type="ECO:0000256" key="1">
    <source>
        <dbReference type="ARBA" id="ARBA00004651"/>
    </source>
</evidence>
<feature type="transmembrane region" description="Helical" evidence="8">
    <location>
        <begin position="103"/>
        <end position="126"/>
    </location>
</feature>
<sequence>MPPSFRESIRILPAPFWVLMGATFVTRFGVFVVPFLTWVMTKRGFSPLEAGWTVAAYSAGSFCASLVGGWVADRFGRNVTMAAAGLLGAVCMLLLSQAEQLHWLVLLTLLAGFVGEAGGPASVALVQDIVPPEHRLAAYAVQRFVVNLAWAFGPAVAGFVVERSIFWLFAGDAISSGIFGVVALFFLPRGKRSCRHTSGWSHALASIRVNRPFLVLFISCVAVAFMFRQTNTTFTLHFEKSGNPASVLGWVLAINGVMICLMEMPLASYTRWMPVRNAIAVGYVGMALSFIVFLFGNSVTAFTVCMVIFTAGEMMAFSRQQAYAASLSPEDMRGRYSGFLGLAWSIGNITASVGAMALYQWSPNAVWVVTATVGVLAALVLVRASVARNAGTATTSVDKAPKSPVQAEEAVPR</sequence>
<dbReference type="EMBL" id="QNRR01000005">
    <property type="protein sequence ID" value="RBP43743.1"/>
    <property type="molecule type" value="Genomic_DNA"/>
</dbReference>
<dbReference type="InterPro" id="IPR011701">
    <property type="entry name" value="MFS"/>
</dbReference>
<dbReference type="Proteomes" id="UP000253426">
    <property type="component" value="Unassembled WGS sequence"/>
</dbReference>
<dbReference type="PROSITE" id="PS50850">
    <property type="entry name" value="MFS"/>
    <property type="match status" value="1"/>
</dbReference>
<evidence type="ECO:0000256" key="6">
    <source>
        <dbReference type="ARBA" id="ARBA00023136"/>
    </source>
</evidence>
<feature type="transmembrane region" description="Helical" evidence="8">
    <location>
        <begin position="50"/>
        <end position="72"/>
    </location>
</feature>
<evidence type="ECO:0000256" key="2">
    <source>
        <dbReference type="ARBA" id="ARBA00022448"/>
    </source>
</evidence>
<dbReference type="OrthoDB" id="9793283at2"/>
<reference evidence="10 11" key="1">
    <citation type="submission" date="2018-06" db="EMBL/GenBank/DDBJ databases">
        <title>Genomic Encyclopedia of Type Strains, Phase IV (KMG-IV): sequencing the most valuable type-strain genomes for metagenomic binning, comparative biology and taxonomic classification.</title>
        <authorList>
            <person name="Goeker M."/>
        </authorList>
    </citation>
    <scope>NUCLEOTIDE SEQUENCE [LARGE SCALE GENOMIC DNA]</scope>
    <source>
        <strain evidence="10 11">DSM 25532</strain>
    </source>
</reference>
<dbReference type="GO" id="GO:0005886">
    <property type="term" value="C:plasma membrane"/>
    <property type="evidence" value="ECO:0007669"/>
    <property type="project" value="UniProtKB-SubCell"/>
</dbReference>
<feature type="transmembrane region" description="Helical" evidence="8">
    <location>
        <begin position="247"/>
        <end position="266"/>
    </location>
</feature>
<feature type="transmembrane region" description="Helical" evidence="8">
    <location>
        <begin position="79"/>
        <end position="97"/>
    </location>
</feature>
<feature type="transmembrane region" description="Helical" evidence="8">
    <location>
        <begin position="209"/>
        <end position="227"/>
    </location>
</feature>
<dbReference type="RefSeq" id="WP_113959220.1">
    <property type="nucleotide sequence ID" value="NZ_QNRR01000005.1"/>
</dbReference>
<protein>
    <submittedName>
        <fullName evidence="10">Putative MFS family arabinose efflux permease</fullName>
    </submittedName>
</protein>
<feature type="transmembrane region" description="Helical" evidence="8">
    <location>
        <begin position="339"/>
        <end position="359"/>
    </location>
</feature>
<comment type="subcellular location">
    <subcellularLocation>
        <location evidence="1">Cell membrane</location>
        <topology evidence="1">Multi-pass membrane protein</topology>
    </subcellularLocation>
</comment>
<keyword evidence="6 8" id="KW-0472">Membrane</keyword>
<feature type="transmembrane region" description="Helical" evidence="8">
    <location>
        <begin position="365"/>
        <end position="382"/>
    </location>
</feature>
<evidence type="ECO:0000256" key="4">
    <source>
        <dbReference type="ARBA" id="ARBA00022692"/>
    </source>
</evidence>
<feature type="transmembrane region" description="Helical" evidence="8">
    <location>
        <begin position="278"/>
        <end position="295"/>
    </location>
</feature>
<comment type="caution">
    <text evidence="10">The sequence shown here is derived from an EMBL/GenBank/DDBJ whole genome shotgun (WGS) entry which is preliminary data.</text>
</comment>
<dbReference type="PANTHER" id="PTHR23517:SF2">
    <property type="entry name" value="MULTIDRUG RESISTANCE PROTEIN MDTH"/>
    <property type="match status" value="1"/>
</dbReference>
<keyword evidence="2" id="KW-0813">Transport</keyword>
<dbReference type="Gene3D" id="1.20.1250.20">
    <property type="entry name" value="MFS general substrate transporter like domains"/>
    <property type="match status" value="1"/>
</dbReference>
<dbReference type="SUPFAM" id="SSF103473">
    <property type="entry name" value="MFS general substrate transporter"/>
    <property type="match status" value="1"/>
</dbReference>
<feature type="transmembrane region" description="Helical" evidence="8">
    <location>
        <begin position="138"/>
        <end position="159"/>
    </location>
</feature>
<keyword evidence="11" id="KW-1185">Reference proteome</keyword>
<evidence type="ECO:0000313" key="11">
    <source>
        <dbReference type="Proteomes" id="UP000253426"/>
    </source>
</evidence>
<keyword evidence="3" id="KW-1003">Cell membrane</keyword>
<evidence type="ECO:0000256" key="5">
    <source>
        <dbReference type="ARBA" id="ARBA00022989"/>
    </source>
</evidence>
<dbReference type="InterPro" id="IPR020846">
    <property type="entry name" value="MFS_dom"/>
</dbReference>
<dbReference type="Pfam" id="PF07690">
    <property type="entry name" value="MFS_1"/>
    <property type="match status" value="1"/>
</dbReference>
<evidence type="ECO:0000256" key="3">
    <source>
        <dbReference type="ARBA" id="ARBA00022475"/>
    </source>
</evidence>
<evidence type="ECO:0000256" key="7">
    <source>
        <dbReference type="SAM" id="MobiDB-lite"/>
    </source>
</evidence>
<evidence type="ECO:0000256" key="8">
    <source>
        <dbReference type="SAM" id="Phobius"/>
    </source>
</evidence>
<evidence type="ECO:0000259" key="9">
    <source>
        <dbReference type="PROSITE" id="PS50850"/>
    </source>
</evidence>
<dbReference type="InterPro" id="IPR050171">
    <property type="entry name" value="MFS_Transporters"/>
</dbReference>
<dbReference type="PANTHER" id="PTHR23517">
    <property type="entry name" value="RESISTANCE PROTEIN MDTM, PUTATIVE-RELATED-RELATED"/>
    <property type="match status" value="1"/>
</dbReference>
<evidence type="ECO:0000313" key="10">
    <source>
        <dbReference type="EMBL" id="RBP43743.1"/>
    </source>
</evidence>
<feature type="region of interest" description="Disordered" evidence="7">
    <location>
        <begin position="393"/>
        <end position="413"/>
    </location>
</feature>
<keyword evidence="5 8" id="KW-1133">Transmembrane helix</keyword>
<keyword evidence="4 8" id="KW-0812">Transmembrane</keyword>
<dbReference type="GO" id="GO:0022857">
    <property type="term" value="F:transmembrane transporter activity"/>
    <property type="evidence" value="ECO:0007669"/>
    <property type="project" value="InterPro"/>
</dbReference>
<dbReference type="CDD" id="cd17329">
    <property type="entry name" value="MFS_MdtH_MDR_like"/>
    <property type="match status" value="1"/>
</dbReference>
<dbReference type="InterPro" id="IPR036259">
    <property type="entry name" value="MFS_trans_sf"/>
</dbReference>
<accession>A0A366HLD9</accession>
<feature type="domain" description="Major facilitator superfamily (MFS) profile" evidence="9">
    <location>
        <begin position="1"/>
        <end position="389"/>
    </location>
</feature>
<gene>
    <name evidence="10" type="ORF">DES53_105142</name>
</gene>